<comment type="caution">
    <text evidence="1">The sequence shown here is derived from an EMBL/GenBank/DDBJ whole genome shotgun (WGS) entry which is preliminary data.</text>
</comment>
<name>A0ABV5YRK6_9ACTN</name>
<keyword evidence="2" id="KW-1185">Reference proteome</keyword>
<protein>
    <submittedName>
        <fullName evidence="1">Uncharacterized protein</fullName>
    </submittedName>
</protein>
<feature type="non-terminal residue" evidence="1">
    <location>
        <position position="60"/>
    </location>
</feature>
<dbReference type="RefSeq" id="WP_378210612.1">
    <property type="nucleotide sequence ID" value="NZ_JBHLZP010000413.1"/>
</dbReference>
<organism evidence="1 2">
    <name type="scientific">Actinoallomurus acaciae</name>
    <dbReference type="NCBI Taxonomy" id="502577"/>
    <lineage>
        <taxon>Bacteria</taxon>
        <taxon>Bacillati</taxon>
        <taxon>Actinomycetota</taxon>
        <taxon>Actinomycetes</taxon>
        <taxon>Streptosporangiales</taxon>
        <taxon>Thermomonosporaceae</taxon>
        <taxon>Actinoallomurus</taxon>
    </lineage>
</organism>
<evidence type="ECO:0000313" key="2">
    <source>
        <dbReference type="Proteomes" id="UP001589627"/>
    </source>
</evidence>
<sequence>MAEVVRLPSARWVADPPHPLWAGGRMLDPAAPASRFLHDGALVAVHPGAAPATVLREPTG</sequence>
<gene>
    <name evidence="1" type="ORF">ACFFNX_36700</name>
</gene>
<dbReference type="Proteomes" id="UP001589627">
    <property type="component" value="Unassembled WGS sequence"/>
</dbReference>
<proteinExistence type="predicted"/>
<reference evidence="1 2" key="1">
    <citation type="submission" date="2024-09" db="EMBL/GenBank/DDBJ databases">
        <authorList>
            <person name="Sun Q."/>
            <person name="Mori K."/>
        </authorList>
    </citation>
    <scope>NUCLEOTIDE SEQUENCE [LARGE SCALE GENOMIC DNA]</scope>
    <source>
        <strain evidence="1 2">TBRC 0563</strain>
    </source>
</reference>
<dbReference type="EMBL" id="JBHLZP010000413">
    <property type="protein sequence ID" value="MFB9837717.1"/>
    <property type="molecule type" value="Genomic_DNA"/>
</dbReference>
<evidence type="ECO:0000313" key="1">
    <source>
        <dbReference type="EMBL" id="MFB9837717.1"/>
    </source>
</evidence>
<accession>A0ABV5YRK6</accession>